<organism evidence="3 4">
    <name type="scientific">Caenorhabditis nigoni</name>
    <dbReference type="NCBI Taxonomy" id="1611254"/>
    <lineage>
        <taxon>Eukaryota</taxon>
        <taxon>Metazoa</taxon>
        <taxon>Ecdysozoa</taxon>
        <taxon>Nematoda</taxon>
        <taxon>Chromadorea</taxon>
        <taxon>Rhabditida</taxon>
        <taxon>Rhabditina</taxon>
        <taxon>Rhabditomorpha</taxon>
        <taxon>Rhabditoidea</taxon>
        <taxon>Rhabditidae</taxon>
        <taxon>Peloderinae</taxon>
        <taxon>Caenorhabditis</taxon>
    </lineage>
</organism>
<evidence type="ECO:0000313" key="4">
    <source>
        <dbReference type="Proteomes" id="UP000230233"/>
    </source>
</evidence>
<protein>
    <recommendedName>
        <fullName evidence="2">NTF2-like domain-containing protein</fullName>
    </recommendedName>
</protein>
<dbReference type="Proteomes" id="UP000230233">
    <property type="component" value="Chromosome I"/>
</dbReference>
<evidence type="ECO:0000313" key="3">
    <source>
        <dbReference type="EMBL" id="PIC52188.1"/>
    </source>
</evidence>
<feature type="signal peptide" evidence="1">
    <location>
        <begin position="1"/>
        <end position="18"/>
    </location>
</feature>
<comment type="caution">
    <text evidence="3">The sequence shown here is derived from an EMBL/GenBank/DDBJ whole genome shotgun (WGS) entry which is preliminary data.</text>
</comment>
<feature type="domain" description="NTF2-like" evidence="2">
    <location>
        <begin position="145"/>
        <end position="246"/>
    </location>
</feature>
<sequence>MYLLIIFLLFGSIPGCLGSPEATVQKFLDHLEKTIRSGSQEEISDMFAPSFVLFECDKSWAKADVLKLLSDPSSQYTFTLKSAQLVEPYIEFNAEIMDHGKAVFEVKSVLNESKNRLERANQVGCRRKRISRSVPDPVEMDPVGVQYVRELNGAVRAGNEQLISVLLAPNFVFKGCKKTYDRAEFLELLFKHRGNSKFFIAIVATENNGQKIKMISGEVGNPYKSIKGTFNKQMNRMENAKEAFCKEYQKREF</sequence>
<evidence type="ECO:0000259" key="2">
    <source>
        <dbReference type="Pfam" id="PF26530"/>
    </source>
</evidence>
<dbReference type="EMBL" id="PDUG01000001">
    <property type="protein sequence ID" value="PIC52188.1"/>
    <property type="molecule type" value="Genomic_DNA"/>
</dbReference>
<name>A0A2G5VK93_9PELO</name>
<dbReference type="PANTHER" id="PTHR33940">
    <property type="entry name" value="PROTEIN CBG13625"/>
    <property type="match status" value="1"/>
</dbReference>
<dbReference type="InterPro" id="IPR058721">
    <property type="entry name" value="NTF2_3"/>
</dbReference>
<reference evidence="4" key="1">
    <citation type="submission" date="2017-10" db="EMBL/GenBank/DDBJ databases">
        <title>Rapid genome shrinkage in a self-fertile nematode reveals novel sperm competition proteins.</title>
        <authorList>
            <person name="Yin D."/>
            <person name="Schwarz E.M."/>
            <person name="Thomas C.G."/>
            <person name="Felde R.L."/>
            <person name="Korf I.F."/>
            <person name="Cutter A.D."/>
            <person name="Schartner C.M."/>
            <person name="Ralston E.J."/>
            <person name="Meyer B.J."/>
            <person name="Haag E.S."/>
        </authorList>
    </citation>
    <scope>NUCLEOTIDE SEQUENCE [LARGE SCALE GENOMIC DNA]</scope>
    <source>
        <strain evidence="4">JU1422</strain>
    </source>
</reference>
<dbReference type="AlphaFoldDB" id="A0A2G5VK93"/>
<proteinExistence type="predicted"/>
<dbReference type="STRING" id="1611254.A0A2G5VK93"/>
<feature type="domain" description="NTF2-like" evidence="2">
    <location>
        <begin position="22"/>
        <end position="126"/>
    </location>
</feature>
<dbReference type="OrthoDB" id="10278276at2759"/>
<gene>
    <name evidence="3" type="primary">Cnig_chr_I.g24</name>
    <name evidence="3" type="ORF">B9Z55_000024</name>
</gene>
<evidence type="ECO:0000256" key="1">
    <source>
        <dbReference type="SAM" id="SignalP"/>
    </source>
</evidence>
<dbReference type="Pfam" id="PF26530">
    <property type="entry name" value="NTF2_3"/>
    <property type="match status" value="2"/>
</dbReference>
<feature type="chain" id="PRO_5013579666" description="NTF2-like domain-containing protein" evidence="1">
    <location>
        <begin position="19"/>
        <end position="253"/>
    </location>
</feature>
<accession>A0A2G5VK93</accession>
<keyword evidence="1" id="KW-0732">Signal</keyword>
<dbReference type="PANTHER" id="PTHR33940:SF1">
    <property type="entry name" value="APOLIPOPHORIN-RELATED"/>
    <property type="match status" value="1"/>
</dbReference>
<keyword evidence="4" id="KW-1185">Reference proteome</keyword>